<keyword evidence="2" id="KW-1003">Cell membrane</keyword>
<evidence type="ECO:0000256" key="2">
    <source>
        <dbReference type="ARBA" id="ARBA00022475"/>
    </source>
</evidence>
<keyword evidence="4 6" id="KW-1133">Transmembrane helix</keyword>
<dbReference type="EMBL" id="CP064782">
    <property type="protein sequence ID" value="QWT49620.1"/>
    <property type="molecule type" value="Genomic_DNA"/>
</dbReference>
<proteinExistence type="predicted"/>
<dbReference type="AlphaFoldDB" id="A0A975XVB0"/>
<dbReference type="NCBIfam" id="TIGR00765">
    <property type="entry name" value="yihY_not_rbn"/>
    <property type="match status" value="1"/>
</dbReference>
<evidence type="ECO:0000256" key="4">
    <source>
        <dbReference type="ARBA" id="ARBA00022989"/>
    </source>
</evidence>
<evidence type="ECO:0000256" key="5">
    <source>
        <dbReference type="ARBA" id="ARBA00023136"/>
    </source>
</evidence>
<dbReference type="Pfam" id="PF03631">
    <property type="entry name" value="Virul_fac_BrkB"/>
    <property type="match status" value="1"/>
</dbReference>
<dbReference type="PANTHER" id="PTHR30213">
    <property type="entry name" value="INNER MEMBRANE PROTEIN YHJD"/>
    <property type="match status" value="1"/>
</dbReference>
<reference evidence="7" key="1">
    <citation type="submission" date="2020-11" db="EMBL/GenBank/DDBJ databases">
        <title>Azospira inquinata sp. nov.</title>
        <authorList>
            <person name="Moe W.M."/>
            <person name="Mikes M.C."/>
        </authorList>
    </citation>
    <scope>NUCLEOTIDE SEQUENCE</scope>
    <source>
        <strain evidence="7">Azo-3</strain>
    </source>
</reference>
<dbReference type="GO" id="GO:0005886">
    <property type="term" value="C:plasma membrane"/>
    <property type="evidence" value="ECO:0007669"/>
    <property type="project" value="UniProtKB-SubCell"/>
</dbReference>
<dbReference type="KEGG" id="aiq:Azoinq_03130"/>
<feature type="transmembrane region" description="Helical" evidence="6">
    <location>
        <begin position="238"/>
        <end position="268"/>
    </location>
</feature>
<gene>
    <name evidence="7" type="ORF">Azoinq_03130</name>
</gene>
<dbReference type="PIRSF" id="PIRSF035875">
    <property type="entry name" value="RNase_BN"/>
    <property type="match status" value="1"/>
</dbReference>
<evidence type="ECO:0000313" key="8">
    <source>
        <dbReference type="Proteomes" id="UP000683428"/>
    </source>
</evidence>
<organism evidence="7 8">
    <name type="scientific">Azospira inquinata</name>
    <dbReference type="NCBI Taxonomy" id="2785627"/>
    <lineage>
        <taxon>Bacteria</taxon>
        <taxon>Pseudomonadati</taxon>
        <taxon>Pseudomonadota</taxon>
        <taxon>Betaproteobacteria</taxon>
        <taxon>Rhodocyclales</taxon>
        <taxon>Rhodocyclaceae</taxon>
        <taxon>Azospira</taxon>
    </lineage>
</organism>
<accession>A0A975XVB0</accession>
<feature type="transmembrane region" description="Helical" evidence="6">
    <location>
        <begin position="97"/>
        <end position="116"/>
    </location>
</feature>
<keyword evidence="5 6" id="KW-0472">Membrane</keyword>
<keyword evidence="8" id="KW-1185">Reference proteome</keyword>
<comment type="subcellular location">
    <subcellularLocation>
        <location evidence="1">Cell membrane</location>
        <topology evidence="1">Multi-pass membrane protein</topology>
    </subcellularLocation>
</comment>
<feature type="transmembrane region" description="Helical" evidence="6">
    <location>
        <begin position="34"/>
        <end position="59"/>
    </location>
</feature>
<name>A0A975XVB0_9RHOO</name>
<keyword evidence="3 6" id="KW-0812">Transmembrane</keyword>
<feature type="transmembrane region" description="Helical" evidence="6">
    <location>
        <begin position="177"/>
        <end position="198"/>
    </location>
</feature>
<evidence type="ECO:0000256" key="3">
    <source>
        <dbReference type="ARBA" id="ARBA00022692"/>
    </source>
</evidence>
<evidence type="ECO:0000256" key="6">
    <source>
        <dbReference type="SAM" id="Phobius"/>
    </source>
</evidence>
<dbReference type="PANTHER" id="PTHR30213:SF0">
    <property type="entry name" value="UPF0761 MEMBRANE PROTEIN YIHY"/>
    <property type="match status" value="1"/>
</dbReference>
<evidence type="ECO:0000313" key="7">
    <source>
        <dbReference type="EMBL" id="QWT49620.1"/>
    </source>
</evidence>
<protein>
    <submittedName>
        <fullName evidence="7">YihY family inner membrane protein</fullName>
    </submittedName>
</protein>
<sequence length="274" mass="30384">MASSRRGNSRQRGFVGEILHRFVEERFFQIGASLAYTTLLSLVPLVALVVGIVSIFPFFHAVLAQVNRFLVQNLLPEKAGAVIAQYTLTFSQKAQDMTWLGLAFLALTALLLMVSVEKTFNHVWRVNASRPIGERIKLYCIMLLLGPLVLGGIFGAMSYGVTVSLGLFGEPPWLQHYLFKGVSLALLWGFFAFLYYAVPNARVRLGHALAGGLFAAVGISLMQRGFEIYLSNVPSYTLIYGAFAVVPIFLVWLYLCWLVLLLGGLIAATLHRHR</sequence>
<dbReference type="Proteomes" id="UP000683428">
    <property type="component" value="Chromosome"/>
</dbReference>
<feature type="transmembrane region" description="Helical" evidence="6">
    <location>
        <begin position="205"/>
        <end position="226"/>
    </location>
</feature>
<feature type="transmembrane region" description="Helical" evidence="6">
    <location>
        <begin position="136"/>
        <end position="157"/>
    </location>
</feature>
<dbReference type="RefSeq" id="WP_216126305.1">
    <property type="nucleotide sequence ID" value="NZ_CP064782.1"/>
</dbReference>
<dbReference type="InterPro" id="IPR017039">
    <property type="entry name" value="Virul_fac_BrkB"/>
</dbReference>
<evidence type="ECO:0000256" key="1">
    <source>
        <dbReference type="ARBA" id="ARBA00004651"/>
    </source>
</evidence>